<feature type="transmembrane region" description="Helical" evidence="1">
    <location>
        <begin position="20"/>
        <end position="46"/>
    </location>
</feature>
<dbReference type="RefSeq" id="WP_130130704.1">
    <property type="nucleotide sequence ID" value="NZ_CP031716.1"/>
</dbReference>
<dbReference type="EMBL" id="SGSQ01000005">
    <property type="protein sequence ID" value="RZG47964.1"/>
    <property type="molecule type" value="Genomic_DNA"/>
</dbReference>
<name>A0A4V2DNC2_9GAMM</name>
<comment type="caution">
    <text evidence="2">The sequence shown here is derived from an EMBL/GenBank/DDBJ whole genome shotgun (WGS) entry which is preliminary data.</text>
</comment>
<protein>
    <submittedName>
        <fullName evidence="2">Uncharacterized protein</fullName>
    </submittedName>
</protein>
<gene>
    <name evidence="2" type="ORF">EXU28_04145</name>
</gene>
<dbReference type="AlphaFoldDB" id="A0A4V2DNC2"/>
<keyword evidence="1" id="KW-0472">Membrane</keyword>
<keyword evidence="1" id="KW-1133">Transmembrane helix</keyword>
<evidence type="ECO:0000313" key="2">
    <source>
        <dbReference type="EMBL" id="RZG47964.1"/>
    </source>
</evidence>
<dbReference type="Proteomes" id="UP000293863">
    <property type="component" value="Unassembled WGS sequence"/>
</dbReference>
<reference evidence="2 3" key="1">
    <citation type="submission" date="2019-02" db="EMBL/GenBank/DDBJ databases">
        <title>The Batch Genome Submission of Acinetobacter spp. strains.</title>
        <authorList>
            <person name="Qin J."/>
            <person name="Hu Y."/>
            <person name="Ye H."/>
            <person name="Wei L."/>
            <person name="Feng Y."/>
            <person name="Zong Z."/>
        </authorList>
    </citation>
    <scope>NUCLEOTIDE SEQUENCE [LARGE SCALE GENOMIC DNA]</scope>
    <source>
        <strain evidence="2 3">WCHAW060049</strain>
    </source>
</reference>
<evidence type="ECO:0000313" key="3">
    <source>
        <dbReference type="Proteomes" id="UP000293863"/>
    </source>
</evidence>
<proteinExistence type="predicted"/>
<evidence type="ECO:0000256" key="1">
    <source>
        <dbReference type="SAM" id="Phobius"/>
    </source>
</evidence>
<accession>A0A4V2DNC2</accession>
<sequence length="136" mass="15693">MPDFFHFLILGSYDMISEGSFIVKLVGIGYFITQLMILYLIFYYIYQKINFSESILEVDSAKIKDKYYIPEFKAPAANVTSPAKYRLTFEISNGKSGVFFAEKQLYEKVKIGDIKMIEYRSGKFGSNILVENIIES</sequence>
<keyword evidence="3" id="KW-1185">Reference proteome</keyword>
<organism evidence="2 3">
    <name type="scientific">Acinetobacter wuhouensis</name>
    <dbReference type="NCBI Taxonomy" id="1879050"/>
    <lineage>
        <taxon>Bacteria</taxon>
        <taxon>Pseudomonadati</taxon>
        <taxon>Pseudomonadota</taxon>
        <taxon>Gammaproteobacteria</taxon>
        <taxon>Moraxellales</taxon>
        <taxon>Moraxellaceae</taxon>
        <taxon>Acinetobacter</taxon>
    </lineage>
</organism>
<keyword evidence="1" id="KW-0812">Transmembrane</keyword>